<dbReference type="RefSeq" id="WP_004811530.1">
    <property type="nucleotide sequence ID" value="NZ_KB849446.1"/>
</dbReference>
<dbReference type="HOGENOM" id="CLU_2091543_0_0_6"/>
<feature type="transmembrane region" description="Helical" evidence="1">
    <location>
        <begin position="78"/>
        <end position="97"/>
    </location>
</feature>
<comment type="caution">
    <text evidence="2">The sequence shown here is derived from an EMBL/GenBank/DDBJ whole genome shotgun (WGS) entry which is preliminary data.</text>
</comment>
<protein>
    <submittedName>
        <fullName evidence="2">Uncharacterized protein</fullName>
    </submittedName>
</protein>
<gene>
    <name evidence="2" type="ORF">F965_00095</name>
</gene>
<evidence type="ECO:0000256" key="1">
    <source>
        <dbReference type="SAM" id="Phobius"/>
    </source>
</evidence>
<evidence type="ECO:0000313" key="2">
    <source>
        <dbReference type="EMBL" id="ENV14749.1"/>
    </source>
</evidence>
<reference evidence="2 3" key="1">
    <citation type="submission" date="2013-02" db="EMBL/GenBank/DDBJ databases">
        <title>The Genome Sequence of Acinetobacter schindleri NIPH 900.</title>
        <authorList>
            <consortium name="The Broad Institute Genome Sequencing Platform"/>
            <consortium name="The Broad Institute Genome Sequencing Center for Infectious Disease"/>
            <person name="Cerqueira G."/>
            <person name="Feldgarden M."/>
            <person name="Courvalin P."/>
            <person name="Perichon B."/>
            <person name="Grillot-Courvalin C."/>
            <person name="Clermont D."/>
            <person name="Rocha E."/>
            <person name="Yoon E.-J."/>
            <person name="Nemec A."/>
            <person name="Walker B."/>
            <person name="Young S.K."/>
            <person name="Zeng Q."/>
            <person name="Gargeya S."/>
            <person name="Fitzgerald M."/>
            <person name="Haas B."/>
            <person name="Abouelleil A."/>
            <person name="Alvarado L."/>
            <person name="Arachchi H.M."/>
            <person name="Berlin A.M."/>
            <person name="Chapman S.B."/>
            <person name="Dewar J."/>
            <person name="Goldberg J."/>
            <person name="Griggs A."/>
            <person name="Gujja S."/>
            <person name="Hansen M."/>
            <person name="Howarth C."/>
            <person name="Imamovic A."/>
            <person name="Larimer J."/>
            <person name="McCowan C."/>
            <person name="Murphy C."/>
            <person name="Neiman D."/>
            <person name="Pearson M."/>
            <person name="Priest M."/>
            <person name="Roberts A."/>
            <person name="Saif S."/>
            <person name="Shea T."/>
            <person name="Sisk P."/>
            <person name="Sykes S."/>
            <person name="Wortman J."/>
            <person name="Nusbaum C."/>
            <person name="Birren B."/>
        </authorList>
    </citation>
    <scope>NUCLEOTIDE SEQUENCE [LARGE SCALE GENOMIC DNA]</scope>
    <source>
        <strain evidence="2 3">NIPH 900</strain>
    </source>
</reference>
<dbReference type="EMBL" id="APPI01000003">
    <property type="protein sequence ID" value="ENV14749.1"/>
    <property type="molecule type" value="Genomic_DNA"/>
</dbReference>
<dbReference type="PATRIC" id="fig|1217675.3.peg.89"/>
<keyword evidence="1" id="KW-0812">Transmembrane</keyword>
<dbReference type="Proteomes" id="UP000018438">
    <property type="component" value="Unassembled WGS sequence"/>
</dbReference>
<keyword evidence="1" id="KW-0472">Membrane</keyword>
<accession>N8Y092</accession>
<keyword evidence="1" id="KW-1133">Transmembrane helix</keyword>
<feature type="transmembrane region" description="Helical" evidence="1">
    <location>
        <begin position="52"/>
        <end position="71"/>
    </location>
</feature>
<dbReference type="AlphaFoldDB" id="N8Y092"/>
<evidence type="ECO:0000313" key="3">
    <source>
        <dbReference type="Proteomes" id="UP000018438"/>
    </source>
</evidence>
<sequence length="116" mass="13567">MEIWIVYAVVLAFVVGQWGYNRVQLARGLAINFHKMRTAPWFSKFLENRFKAYLVVLVFLVLQICLVWFCGYRILHIFGLWGVESGVVLSIITLFLTKDRVFYETALFVVTKRIEG</sequence>
<proteinExistence type="predicted"/>
<keyword evidence="3" id="KW-1185">Reference proteome</keyword>
<organism evidence="2 3">
    <name type="scientific">Acinetobacter schindleri NIPH 900</name>
    <dbReference type="NCBI Taxonomy" id="1217675"/>
    <lineage>
        <taxon>Bacteria</taxon>
        <taxon>Pseudomonadati</taxon>
        <taxon>Pseudomonadota</taxon>
        <taxon>Gammaproteobacteria</taxon>
        <taxon>Moraxellales</taxon>
        <taxon>Moraxellaceae</taxon>
        <taxon>Acinetobacter</taxon>
    </lineage>
</organism>
<name>N8Y092_9GAMM</name>